<protein>
    <submittedName>
        <fullName evidence="1">Uncharacterized protein</fullName>
    </submittedName>
</protein>
<name>A0A2V3PJ67_9BACT</name>
<evidence type="ECO:0000313" key="1">
    <source>
        <dbReference type="EMBL" id="PXV57156.1"/>
    </source>
</evidence>
<gene>
    <name evidence="1" type="ORF">CLV62_1546</name>
</gene>
<dbReference type="Proteomes" id="UP000247973">
    <property type="component" value="Unassembled WGS sequence"/>
</dbReference>
<dbReference type="AlphaFoldDB" id="A0A2V3PJ67"/>
<comment type="caution">
    <text evidence="1">The sequence shown here is derived from an EMBL/GenBank/DDBJ whole genome shotgun (WGS) entry which is preliminary data.</text>
</comment>
<dbReference type="EMBL" id="QICL01000054">
    <property type="protein sequence ID" value="PXV57156.1"/>
    <property type="molecule type" value="Genomic_DNA"/>
</dbReference>
<sequence>MEELVWNYLNVKLFFLLQVKSFIKYDEEPLIFGQDIWKAFHKKDYEK</sequence>
<evidence type="ECO:0000313" key="2">
    <source>
        <dbReference type="Proteomes" id="UP000247973"/>
    </source>
</evidence>
<accession>A0A2V3PJ67</accession>
<reference evidence="1 2" key="1">
    <citation type="submission" date="2018-03" db="EMBL/GenBank/DDBJ databases">
        <title>Genomic Encyclopedia of Archaeal and Bacterial Type Strains, Phase II (KMG-II): from individual species to whole genera.</title>
        <authorList>
            <person name="Goeker M."/>
        </authorList>
    </citation>
    <scope>NUCLEOTIDE SEQUENCE [LARGE SCALE GENOMIC DNA]</scope>
    <source>
        <strain evidence="1 2">DSM 100214</strain>
    </source>
</reference>
<keyword evidence="2" id="KW-1185">Reference proteome</keyword>
<proteinExistence type="predicted"/>
<organism evidence="1 2">
    <name type="scientific">Dysgonomonas alginatilytica</name>
    <dbReference type="NCBI Taxonomy" id="1605892"/>
    <lineage>
        <taxon>Bacteria</taxon>
        <taxon>Pseudomonadati</taxon>
        <taxon>Bacteroidota</taxon>
        <taxon>Bacteroidia</taxon>
        <taxon>Bacteroidales</taxon>
        <taxon>Dysgonomonadaceae</taxon>
        <taxon>Dysgonomonas</taxon>
    </lineage>
</organism>